<dbReference type="OrthoDB" id="9797743at2"/>
<proteinExistence type="inferred from homology"/>
<dbReference type="Gene3D" id="1.10.150.240">
    <property type="entry name" value="Putative phosphatase, domain 2"/>
    <property type="match status" value="1"/>
</dbReference>
<dbReference type="PANTHER" id="PTHR43434:SF1">
    <property type="entry name" value="PHOSPHOGLYCOLATE PHOSPHATASE"/>
    <property type="match status" value="1"/>
</dbReference>
<dbReference type="EMBL" id="QBKP01000006">
    <property type="protein sequence ID" value="PTX49911.1"/>
    <property type="molecule type" value="Genomic_DNA"/>
</dbReference>
<evidence type="ECO:0000256" key="2">
    <source>
        <dbReference type="ARBA" id="ARBA00004818"/>
    </source>
</evidence>
<dbReference type="GO" id="GO:0006281">
    <property type="term" value="P:DNA repair"/>
    <property type="evidence" value="ECO:0007669"/>
    <property type="project" value="TreeGrafter"/>
</dbReference>
<dbReference type="EC" id="3.1.3.18" evidence="4"/>
<name>A0A2T6B1H2_9RHOB</name>
<dbReference type="SFLD" id="SFLDG01129">
    <property type="entry name" value="C1.5:_HAD__Beta-PGM__Phosphata"/>
    <property type="match status" value="1"/>
</dbReference>
<dbReference type="RefSeq" id="WP_108128879.1">
    <property type="nucleotide sequence ID" value="NZ_QBKP01000006.1"/>
</dbReference>
<comment type="similarity">
    <text evidence="3">Belongs to the HAD-like hydrolase superfamily. CbbY/CbbZ/Gph/YieH family.</text>
</comment>
<dbReference type="InterPro" id="IPR050155">
    <property type="entry name" value="HAD-like_hydrolase_sf"/>
</dbReference>
<accession>A0A2T6B1H2</accession>
<dbReference type="GO" id="GO:0008967">
    <property type="term" value="F:phosphoglycolate phosphatase activity"/>
    <property type="evidence" value="ECO:0007669"/>
    <property type="project" value="UniProtKB-EC"/>
</dbReference>
<dbReference type="SUPFAM" id="SSF56784">
    <property type="entry name" value="HAD-like"/>
    <property type="match status" value="1"/>
</dbReference>
<dbReference type="SFLD" id="SFLDS00003">
    <property type="entry name" value="Haloacid_Dehalogenase"/>
    <property type="match status" value="1"/>
</dbReference>
<gene>
    <name evidence="5" type="ORF">C8N34_10691</name>
</gene>
<evidence type="ECO:0000256" key="1">
    <source>
        <dbReference type="ARBA" id="ARBA00000830"/>
    </source>
</evidence>
<evidence type="ECO:0000256" key="4">
    <source>
        <dbReference type="ARBA" id="ARBA00013078"/>
    </source>
</evidence>
<sequence length="235" mass="24646">MIDGLIFDKDGTLFDFRQSWGGWAARLLAELEPDADRRAVLAQSIGFDAARMDFAPDSPVIAATAPEIAEAMLPHLAPEAASSLVDRMNLLAAEAPTVEAVPLVPLFTALKARGLKIGLATNDTEIPARTHLRKHGVLELFDFVAGYDSGYGGKPAPGQLLAFAGQMGLDPSRIAMVGDSRHDMEAGRAAGMTCVAVLTGIALQDELAPHADLVLDHIGALPGWLDSLSGAALTA</sequence>
<dbReference type="PANTHER" id="PTHR43434">
    <property type="entry name" value="PHOSPHOGLYCOLATE PHOSPHATASE"/>
    <property type="match status" value="1"/>
</dbReference>
<dbReference type="Pfam" id="PF00702">
    <property type="entry name" value="Hydrolase"/>
    <property type="match status" value="1"/>
</dbReference>
<dbReference type="Proteomes" id="UP000244224">
    <property type="component" value="Unassembled WGS sequence"/>
</dbReference>
<protein>
    <recommendedName>
        <fullName evidence="4">phosphoglycolate phosphatase</fullName>
        <ecNumber evidence="4">3.1.3.18</ecNumber>
    </recommendedName>
</protein>
<keyword evidence="6" id="KW-1185">Reference proteome</keyword>
<evidence type="ECO:0000256" key="3">
    <source>
        <dbReference type="ARBA" id="ARBA00006171"/>
    </source>
</evidence>
<reference evidence="5 6" key="1">
    <citation type="submission" date="2018-04" db="EMBL/GenBank/DDBJ databases">
        <title>Genomic Encyclopedia of Archaeal and Bacterial Type Strains, Phase II (KMG-II): from individual species to whole genera.</title>
        <authorList>
            <person name="Goeker M."/>
        </authorList>
    </citation>
    <scope>NUCLEOTIDE SEQUENCE [LARGE SCALE GENOMIC DNA]</scope>
    <source>
        <strain evidence="5 6">DSM 21823</strain>
    </source>
</reference>
<evidence type="ECO:0000313" key="6">
    <source>
        <dbReference type="Proteomes" id="UP000244224"/>
    </source>
</evidence>
<dbReference type="InterPro" id="IPR023214">
    <property type="entry name" value="HAD_sf"/>
</dbReference>
<comment type="pathway">
    <text evidence="2">Organic acid metabolism; glycolate biosynthesis; glycolate from 2-phosphoglycolate: step 1/1.</text>
</comment>
<comment type="caution">
    <text evidence="5">The sequence shown here is derived from an EMBL/GenBank/DDBJ whole genome shotgun (WGS) entry which is preliminary data.</text>
</comment>
<dbReference type="Gene3D" id="3.40.50.1000">
    <property type="entry name" value="HAD superfamily/HAD-like"/>
    <property type="match status" value="1"/>
</dbReference>
<dbReference type="NCBIfam" id="TIGR01549">
    <property type="entry name" value="HAD-SF-IA-v1"/>
    <property type="match status" value="1"/>
</dbReference>
<evidence type="ECO:0000313" key="5">
    <source>
        <dbReference type="EMBL" id="PTX49911.1"/>
    </source>
</evidence>
<dbReference type="InterPro" id="IPR036412">
    <property type="entry name" value="HAD-like_sf"/>
</dbReference>
<organism evidence="5 6">
    <name type="scientific">Gemmobacter caeni</name>
    <dbReference type="NCBI Taxonomy" id="589035"/>
    <lineage>
        <taxon>Bacteria</taxon>
        <taxon>Pseudomonadati</taxon>
        <taxon>Pseudomonadota</taxon>
        <taxon>Alphaproteobacteria</taxon>
        <taxon>Rhodobacterales</taxon>
        <taxon>Paracoccaceae</taxon>
        <taxon>Gemmobacter</taxon>
    </lineage>
</organism>
<comment type="catalytic activity">
    <reaction evidence="1">
        <text>2-phosphoglycolate + H2O = glycolate + phosphate</text>
        <dbReference type="Rhea" id="RHEA:14369"/>
        <dbReference type="ChEBI" id="CHEBI:15377"/>
        <dbReference type="ChEBI" id="CHEBI:29805"/>
        <dbReference type="ChEBI" id="CHEBI:43474"/>
        <dbReference type="ChEBI" id="CHEBI:58033"/>
        <dbReference type="EC" id="3.1.3.18"/>
    </reaction>
</comment>
<dbReference type="InterPro" id="IPR006439">
    <property type="entry name" value="HAD-SF_hydro_IA"/>
</dbReference>
<dbReference type="InterPro" id="IPR023198">
    <property type="entry name" value="PGP-like_dom2"/>
</dbReference>
<dbReference type="GO" id="GO:0005829">
    <property type="term" value="C:cytosol"/>
    <property type="evidence" value="ECO:0007669"/>
    <property type="project" value="TreeGrafter"/>
</dbReference>
<dbReference type="AlphaFoldDB" id="A0A2T6B1H2"/>
<dbReference type="CDD" id="cd01427">
    <property type="entry name" value="HAD_like"/>
    <property type="match status" value="1"/>
</dbReference>